<dbReference type="RefSeq" id="WP_284359595.1">
    <property type="nucleotide sequence ID" value="NZ_BPFZ01000005.1"/>
</dbReference>
<comment type="caution">
    <text evidence="1">The sequence shown here is derived from an EMBL/GenBank/DDBJ whole genome shotgun (WGS) entry which is preliminary data.</text>
</comment>
<dbReference type="Proteomes" id="UP001161064">
    <property type="component" value="Unassembled WGS sequence"/>
</dbReference>
<name>A0ABQ4PVC6_9PROT</name>
<dbReference type="EMBL" id="BPFZ01000005">
    <property type="protein sequence ID" value="GIU66916.1"/>
    <property type="molecule type" value="Genomic_DNA"/>
</dbReference>
<dbReference type="PROSITE" id="PS51257">
    <property type="entry name" value="PROKAR_LIPOPROTEIN"/>
    <property type="match status" value="1"/>
</dbReference>
<evidence type="ECO:0008006" key="3">
    <source>
        <dbReference type="Google" id="ProtNLM"/>
    </source>
</evidence>
<evidence type="ECO:0000313" key="1">
    <source>
        <dbReference type="EMBL" id="GIU66916.1"/>
    </source>
</evidence>
<sequence>MKFFGGPLLTSVLFLSSIVLLSSCQYTNLARPIQNAPAGKVDACYTSQIQQAEALLLDFRAFDQTGGHPASARDLAMKGCHAEAAHVTERYIVEHSGLSRREVDVLIWHLGQHKSHLGRYEVASALFLATLRPSEATSEPDNFDWNTYALGSWAFLNKEPLLLDHSIKTLRRKAGQRNLINARALMGLRNCFDKPYSLAIGPGVCQPPPVTPLP</sequence>
<evidence type="ECO:0000313" key="2">
    <source>
        <dbReference type="Proteomes" id="UP001161064"/>
    </source>
</evidence>
<gene>
    <name evidence="1" type="ORF">PsB1_1070</name>
</gene>
<keyword evidence="2" id="KW-1185">Reference proteome</keyword>
<organism evidence="1 2">
    <name type="scientific">Candidatus Phycosocius spiralis</name>
    <dbReference type="NCBI Taxonomy" id="2815099"/>
    <lineage>
        <taxon>Bacteria</taxon>
        <taxon>Pseudomonadati</taxon>
        <taxon>Pseudomonadota</taxon>
        <taxon>Alphaproteobacteria</taxon>
        <taxon>Caulobacterales</taxon>
        <taxon>Caulobacterales incertae sedis</taxon>
        <taxon>Candidatus Phycosocius</taxon>
    </lineage>
</organism>
<protein>
    <recommendedName>
        <fullName evidence="3">Sel1 repeat family protein</fullName>
    </recommendedName>
</protein>
<reference evidence="1" key="1">
    <citation type="submission" date="2021-05" db="EMBL/GenBank/DDBJ databases">
        <authorList>
            <person name="Tanabe Y."/>
        </authorList>
    </citation>
    <scope>NUCLEOTIDE SEQUENCE</scope>
    <source>
        <strain evidence="1">BOTRYCO-1</strain>
    </source>
</reference>
<reference evidence="1" key="2">
    <citation type="journal article" date="2023" name="ISME Commun">
        <title>Characterization of a bloom-associated alphaproteobacterial lineage, 'Candidatus Phycosocius': insights into freshwater algal-bacterial interactions.</title>
        <authorList>
            <person name="Tanabe Y."/>
            <person name="Yamaguchi H."/>
            <person name="Yoshida M."/>
            <person name="Kai A."/>
            <person name="Okazaki Y."/>
        </authorList>
    </citation>
    <scope>NUCLEOTIDE SEQUENCE</scope>
    <source>
        <strain evidence="1">BOTRYCO-1</strain>
    </source>
</reference>
<proteinExistence type="predicted"/>
<accession>A0ABQ4PVC6</accession>